<evidence type="ECO:0000313" key="1">
    <source>
        <dbReference type="EMBL" id="KAK1867403.1"/>
    </source>
</evidence>
<accession>A0ACC3CC32</accession>
<keyword evidence="2" id="KW-1185">Reference proteome</keyword>
<reference evidence="1" key="1">
    <citation type="submission" date="2019-11" db="EMBL/GenBank/DDBJ databases">
        <title>Nori genome reveals adaptations in red seaweeds to the harsh intertidal environment.</title>
        <authorList>
            <person name="Wang D."/>
            <person name="Mao Y."/>
        </authorList>
    </citation>
    <scope>NUCLEOTIDE SEQUENCE</scope>
    <source>
        <tissue evidence="1">Gametophyte</tissue>
    </source>
</reference>
<proteinExistence type="predicted"/>
<protein>
    <submittedName>
        <fullName evidence="1">Uncharacterized protein</fullName>
    </submittedName>
</protein>
<sequence length="341" mass="36769">MGAVPMAAPAFMPTASSALGRPAVSGGGRGRVAVARGRRVEGAVPRAAASQRAVVMAADAPADGAATAASTPASSAAPRAPPAAVTDLYTPFWEYAVKVMKERLPDLGPYPIPEGYVHKEAMTGKGKRAALVTTDAYAYQTPKLRQIRAAHVQGGAALQVLNYVIFPHMNYRIPFFGADLVTLPGGHLIAIDMQPLFHTDEYKAEFYDAFKAVHAKHQAVLPWGGDFPAEAAQFFSPCFLWTRTSGDEAIQGPVFDAFKDYLHTYLDFVDAAKPVSDPAEIEAIKASHKAYLTYRAEKDPARGMFLRFYGEEWTEEFIHGFLFDGLVALEQGYTPPVAASA</sequence>
<evidence type="ECO:0000313" key="2">
    <source>
        <dbReference type="Proteomes" id="UP000798662"/>
    </source>
</evidence>
<organism evidence="1 2">
    <name type="scientific">Pyropia yezoensis</name>
    <name type="common">Susabi-nori</name>
    <name type="synonym">Porphyra yezoensis</name>
    <dbReference type="NCBI Taxonomy" id="2788"/>
    <lineage>
        <taxon>Eukaryota</taxon>
        <taxon>Rhodophyta</taxon>
        <taxon>Bangiophyceae</taxon>
        <taxon>Bangiales</taxon>
        <taxon>Bangiaceae</taxon>
        <taxon>Pyropia</taxon>
    </lineage>
</organism>
<dbReference type="EMBL" id="CM020620">
    <property type="protein sequence ID" value="KAK1867403.1"/>
    <property type="molecule type" value="Genomic_DNA"/>
</dbReference>
<dbReference type="Proteomes" id="UP000798662">
    <property type="component" value="Chromosome 3"/>
</dbReference>
<comment type="caution">
    <text evidence="1">The sequence shown here is derived from an EMBL/GenBank/DDBJ whole genome shotgun (WGS) entry which is preliminary data.</text>
</comment>
<gene>
    <name evidence="1" type="ORF">I4F81_009910</name>
</gene>
<name>A0ACC3CC32_PYRYE</name>